<reference evidence="1 2" key="1">
    <citation type="journal article" date="2017" name="Nat. Commun.">
        <title>'ARMAN' archaea depend on association with euryarchaeal host in culture and in situ.</title>
        <authorList>
            <person name="Golyshina O."/>
            <person name="Toshchakov S."/>
            <person name="Makarova K."/>
            <person name="Gavrilov S."/>
            <person name="Korzhenkov A."/>
            <person name="La Cono V."/>
            <person name="Arcadi E."/>
            <person name="Nechitaylo T."/>
            <person name="Ferrer M."/>
            <person name="Kublanov I."/>
            <person name="Wolf Y."/>
            <person name="Yakimov M."/>
            <person name="Golyshin P."/>
            <person name="Slesarev A."/>
            <person name="Kozyavkin S."/>
        </authorList>
    </citation>
    <scope>NUCLEOTIDE SEQUENCE [LARGE SCALE GENOMIC DNA]</scope>
    <source>
        <strain evidence="1 2">Mia14</strain>
    </source>
</reference>
<name>A0A218NMQ4_9ARCH</name>
<evidence type="ECO:0000313" key="1">
    <source>
        <dbReference type="EMBL" id="ASI13727.1"/>
    </source>
</evidence>
<dbReference type="Proteomes" id="UP000197679">
    <property type="component" value="Chromosome"/>
</dbReference>
<dbReference type="KEGG" id="marh:Mia14_0408"/>
<organism evidence="1 2">
    <name type="scientific">Candidatus Mancarchaeum acidiphilum</name>
    <dbReference type="NCBI Taxonomy" id="1920749"/>
    <lineage>
        <taxon>Archaea</taxon>
        <taxon>Candidatus Micrarchaeota</taxon>
        <taxon>Candidatus Mancarchaeum</taxon>
    </lineage>
</organism>
<protein>
    <submittedName>
        <fullName evidence="1">Uncharacterized protein</fullName>
    </submittedName>
</protein>
<proteinExistence type="predicted"/>
<dbReference type="EMBL" id="CP019964">
    <property type="protein sequence ID" value="ASI13727.1"/>
    <property type="molecule type" value="Genomic_DNA"/>
</dbReference>
<dbReference type="AlphaFoldDB" id="A0A218NMQ4"/>
<keyword evidence="2" id="KW-1185">Reference proteome</keyword>
<accession>A0A218NMQ4</accession>
<gene>
    <name evidence="1" type="ORF">Mia14_0408</name>
</gene>
<sequence length="253" mass="29430">MKYFNYTGGKMVFKNKDLEICNKVLYIADAEKSLREIRNMLHDYDIGIKGDMYISGSMNESLDIYYKDEKVAEVGYSLGDKEYYKLTVYKDNDWKEKLNDIYKMTRLIAKNRVKERNKDPNSSLVLDYKRVAKDRTEEAKRKLYRGSLNDLLDESIYVYGASSKFGEVKDALDKKGIDIQFKSNAKNDTYIDVYHNGKFAAKISRYGNEGLLGKKLAAAIYINDGWQKDLYEIYSRSKELEGEDNQKSELRGK</sequence>
<evidence type="ECO:0000313" key="2">
    <source>
        <dbReference type="Proteomes" id="UP000197679"/>
    </source>
</evidence>